<dbReference type="GeneID" id="94344192"/>
<evidence type="ECO:0000313" key="2">
    <source>
        <dbReference type="Proteomes" id="UP000294530"/>
    </source>
</evidence>
<dbReference type="OrthoDB" id="10544799at2759"/>
<proteinExistence type="predicted"/>
<dbReference type="Proteomes" id="UP000294530">
    <property type="component" value="Unassembled WGS sequence"/>
</dbReference>
<gene>
    <name evidence="1" type="ORF">CCR75_000413</name>
</gene>
<dbReference type="EMBL" id="SHOA02000006">
    <property type="protein sequence ID" value="TDH66912.1"/>
    <property type="molecule type" value="Genomic_DNA"/>
</dbReference>
<accession>A0A976FHH7</accession>
<dbReference type="AlphaFoldDB" id="A0A976FHH7"/>
<dbReference type="KEGG" id="blac:94344192"/>
<protein>
    <submittedName>
        <fullName evidence="1">Uncharacterized protein</fullName>
    </submittedName>
</protein>
<reference evidence="1 2" key="1">
    <citation type="journal article" date="2021" name="Genome Biol.">
        <title>AFLAP: assembly-free linkage analysis pipeline using k-mers from genome sequencing data.</title>
        <authorList>
            <person name="Fletcher K."/>
            <person name="Zhang L."/>
            <person name="Gil J."/>
            <person name="Han R."/>
            <person name="Cavanaugh K."/>
            <person name="Michelmore R."/>
        </authorList>
    </citation>
    <scope>NUCLEOTIDE SEQUENCE [LARGE SCALE GENOMIC DNA]</scope>
    <source>
        <strain evidence="1 2">SF5</strain>
    </source>
</reference>
<comment type="caution">
    <text evidence="1">The sequence shown here is derived from an EMBL/GenBank/DDBJ whole genome shotgun (WGS) entry which is preliminary data.</text>
</comment>
<dbReference type="RefSeq" id="XP_067816411.1">
    <property type="nucleotide sequence ID" value="XM_067958521.1"/>
</dbReference>
<keyword evidence="2" id="KW-1185">Reference proteome</keyword>
<evidence type="ECO:0000313" key="1">
    <source>
        <dbReference type="EMBL" id="TDH66912.1"/>
    </source>
</evidence>
<sequence>MGLRLTRFIELLCPTVVEPLDDLDHWGVINVLCVMLPKLAPVEDETKVVMPETKAALYH</sequence>
<name>A0A976FHH7_BRELC</name>
<organism evidence="1 2">
    <name type="scientific">Bremia lactucae</name>
    <name type="common">Lettuce downy mildew</name>
    <dbReference type="NCBI Taxonomy" id="4779"/>
    <lineage>
        <taxon>Eukaryota</taxon>
        <taxon>Sar</taxon>
        <taxon>Stramenopiles</taxon>
        <taxon>Oomycota</taxon>
        <taxon>Peronosporomycetes</taxon>
        <taxon>Peronosporales</taxon>
        <taxon>Peronosporaceae</taxon>
        <taxon>Bremia</taxon>
    </lineage>
</organism>